<name>C3NB63_SACI7</name>
<dbReference type="HOGENOM" id="CLU_2695933_0_0_2"/>
<evidence type="ECO:0000313" key="3">
    <source>
        <dbReference type="Proteomes" id="UP000002308"/>
    </source>
</evidence>
<sequence length="87" mass="9626">MVEALSEAESSGCGVTLPYRRTEHCDKIHAYRSGRAIISRGISKRGNKYLRSLLYFLAEVNSSRNPTLLSFTSLIGIDFTIGSCLLL</sequence>
<feature type="domain" description="Transposase IS116/IS110/IS902 C-terminal" evidence="1">
    <location>
        <begin position="30"/>
        <end position="70"/>
    </location>
</feature>
<evidence type="ECO:0000259" key="1">
    <source>
        <dbReference type="Pfam" id="PF02371"/>
    </source>
</evidence>
<dbReference type="Proteomes" id="UP000002308">
    <property type="component" value="Chromosome"/>
</dbReference>
<dbReference type="GO" id="GO:0003677">
    <property type="term" value="F:DNA binding"/>
    <property type="evidence" value="ECO:0007669"/>
    <property type="project" value="InterPro"/>
</dbReference>
<dbReference type="KEGG" id="siy:YG5714_2651"/>
<protein>
    <recommendedName>
        <fullName evidence="1">Transposase IS116/IS110/IS902 C-terminal domain-containing protein</fullName>
    </recommendedName>
</protein>
<dbReference type="InterPro" id="IPR003346">
    <property type="entry name" value="Transposase_20"/>
</dbReference>
<evidence type="ECO:0000313" key="2">
    <source>
        <dbReference type="EMBL" id="ACP46879.1"/>
    </source>
</evidence>
<proteinExistence type="predicted"/>
<dbReference type="Pfam" id="PF02371">
    <property type="entry name" value="Transposase_20"/>
    <property type="match status" value="1"/>
</dbReference>
<dbReference type="GO" id="GO:0006313">
    <property type="term" value="P:DNA transposition"/>
    <property type="evidence" value="ECO:0007669"/>
    <property type="project" value="InterPro"/>
</dbReference>
<gene>
    <name evidence="2" type="ordered locus">YG5714_2651</name>
</gene>
<organism evidence="2 3">
    <name type="scientific">Saccharolobus islandicus (strain Y.G.57.14 / Yellowstone #1)</name>
    <name type="common">Sulfolobus islandicus</name>
    <dbReference type="NCBI Taxonomy" id="439386"/>
    <lineage>
        <taxon>Archaea</taxon>
        <taxon>Thermoproteota</taxon>
        <taxon>Thermoprotei</taxon>
        <taxon>Sulfolobales</taxon>
        <taxon>Sulfolobaceae</taxon>
        <taxon>Saccharolobus</taxon>
    </lineage>
</organism>
<accession>C3NB63</accession>
<reference evidence="2 3" key="1">
    <citation type="journal article" date="2009" name="Proc. Natl. Acad. Sci. U.S.A.">
        <title>Biogeography of the Sulfolobus islandicus pan-genome.</title>
        <authorList>
            <person name="Reno M.L."/>
            <person name="Held N.L."/>
            <person name="Fields C.J."/>
            <person name="Burke P.V."/>
            <person name="Whitaker R.J."/>
        </authorList>
    </citation>
    <scope>NUCLEOTIDE SEQUENCE [LARGE SCALE GENOMIC DNA]</scope>
    <source>
        <strain evidence="3">Y.G.57.14 / Yellowstone #1</strain>
    </source>
</reference>
<dbReference type="GO" id="GO:0004803">
    <property type="term" value="F:transposase activity"/>
    <property type="evidence" value="ECO:0007669"/>
    <property type="project" value="InterPro"/>
</dbReference>
<dbReference type="EMBL" id="CP001403">
    <property type="protein sequence ID" value="ACP46879.1"/>
    <property type="molecule type" value="Genomic_DNA"/>
</dbReference>
<dbReference type="AlphaFoldDB" id="C3NB63"/>